<evidence type="ECO:0000256" key="7">
    <source>
        <dbReference type="SAM" id="Phobius"/>
    </source>
</evidence>
<dbReference type="PANTHER" id="PTHR43124">
    <property type="entry name" value="PURINE EFFLUX PUMP PBUE"/>
    <property type="match status" value="1"/>
</dbReference>
<dbReference type="EMBL" id="JBIGIA010000032">
    <property type="protein sequence ID" value="MFG6459795.1"/>
    <property type="molecule type" value="Genomic_DNA"/>
</dbReference>
<evidence type="ECO:0000256" key="1">
    <source>
        <dbReference type="ARBA" id="ARBA00004651"/>
    </source>
</evidence>
<comment type="subcellular location">
    <subcellularLocation>
        <location evidence="1">Cell membrane</location>
        <topology evidence="1">Multi-pass membrane protein</topology>
    </subcellularLocation>
</comment>
<evidence type="ECO:0000313" key="9">
    <source>
        <dbReference type="EMBL" id="MFG6459795.1"/>
    </source>
</evidence>
<keyword evidence="4 7" id="KW-1133">Transmembrane helix</keyword>
<gene>
    <name evidence="9" type="ORF">ACG00X_23465</name>
</gene>
<feature type="transmembrane region" description="Helical" evidence="7">
    <location>
        <begin position="52"/>
        <end position="70"/>
    </location>
</feature>
<feature type="transmembrane region" description="Helical" evidence="7">
    <location>
        <begin position="165"/>
        <end position="185"/>
    </location>
</feature>
<feature type="transmembrane region" description="Helical" evidence="7">
    <location>
        <begin position="82"/>
        <end position="101"/>
    </location>
</feature>
<feature type="transmembrane region" description="Helical" evidence="7">
    <location>
        <begin position="140"/>
        <end position="159"/>
    </location>
</feature>
<evidence type="ECO:0000256" key="6">
    <source>
        <dbReference type="SAM" id="MobiDB-lite"/>
    </source>
</evidence>
<feature type="domain" description="Major facilitator superfamily (MFS) profile" evidence="8">
    <location>
        <begin position="16"/>
        <end position="219"/>
    </location>
</feature>
<protein>
    <submittedName>
        <fullName evidence="9">MFS transporter</fullName>
    </submittedName>
</protein>
<dbReference type="InterPro" id="IPR050189">
    <property type="entry name" value="MFS_Efflux_Transporters"/>
</dbReference>
<comment type="caution">
    <text evidence="9">The sequence shown here is derived from an EMBL/GenBank/DDBJ whole genome shotgun (WGS) entry which is preliminary data.</text>
</comment>
<dbReference type="PROSITE" id="PS50850">
    <property type="entry name" value="MFS"/>
    <property type="match status" value="1"/>
</dbReference>
<keyword evidence="5 7" id="KW-0472">Membrane</keyword>
<feature type="region of interest" description="Disordered" evidence="6">
    <location>
        <begin position="196"/>
        <end position="219"/>
    </location>
</feature>
<evidence type="ECO:0000256" key="2">
    <source>
        <dbReference type="ARBA" id="ARBA00022475"/>
    </source>
</evidence>
<keyword evidence="2" id="KW-1003">Cell membrane</keyword>
<accession>A0ABW7GD69</accession>
<organism evidence="9 10">
    <name type="scientific">Pelomonas nitida</name>
    <dbReference type="NCBI Taxonomy" id="3299027"/>
    <lineage>
        <taxon>Bacteria</taxon>
        <taxon>Pseudomonadati</taxon>
        <taxon>Pseudomonadota</taxon>
        <taxon>Betaproteobacteria</taxon>
        <taxon>Burkholderiales</taxon>
        <taxon>Sphaerotilaceae</taxon>
        <taxon>Roseateles</taxon>
    </lineage>
</organism>
<dbReference type="Proteomes" id="UP001606305">
    <property type="component" value="Unassembled WGS sequence"/>
</dbReference>
<evidence type="ECO:0000256" key="4">
    <source>
        <dbReference type="ARBA" id="ARBA00022989"/>
    </source>
</evidence>
<dbReference type="RefSeq" id="WP_394492174.1">
    <property type="nucleotide sequence ID" value="NZ_JBIGIA010000032.1"/>
</dbReference>
<evidence type="ECO:0000313" key="10">
    <source>
        <dbReference type="Proteomes" id="UP001606305"/>
    </source>
</evidence>
<dbReference type="InterPro" id="IPR036259">
    <property type="entry name" value="MFS_trans_sf"/>
</dbReference>
<sequence length="219" mass="22676">MASERADSVARHVWGAVLSMSLCAFALVANEFLPVSLLTPIAAELSLTEGQAGQAIAVSGIFAVLTSLWASSITARFDRKHVILAFTATMVISAVLVAMAPNYTIFMLGRALLGVAVGGCWSMSTAVVMRIVPEHFVARALALLQGGSALATAVAAPLGSFLGGFIGWRGAFSCVVPLATVALIWQALTLPRMPSTPASDQPPASALGLDLAPENRLPC</sequence>
<dbReference type="SUPFAM" id="SSF103473">
    <property type="entry name" value="MFS general substrate transporter"/>
    <property type="match status" value="1"/>
</dbReference>
<reference evidence="9 10" key="1">
    <citation type="submission" date="2024-09" db="EMBL/GenBank/DDBJ databases">
        <title>Novel species of the genus Pelomonas and Roseateles isolated from streams.</title>
        <authorList>
            <person name="Lu H."/>
        </authorList>
    </citation>
    <scope>NUCLEOTIDE SEQUENCE [LARGE SCALE GENOMIC DNA]</scope>
    <source>
        <strain evidence="9 10">BYS96W</strain>
    </source>
</reference>
<evidence type="ECO:0000256" key="3">
    <source>
        <dbReference type="ARBA" id="ARBA00022692"/>
    </source>
</evidence>
<dbReference type="PANTHER" id="PTHR43124:SF5">
    <property type="entry name" value="PURINE RIBONUCLEOSIDE EFFLUX PUMP NEPI"/>
    <property type="match status" value="1"/>
</dbReference>
<evidence type="ECO:0000259" key="8">
    <source>
        <dbReference type="PROSITE" id="PS50850"/>
    </source>
</evidence>
<feature type="transmembrane region" description="Helical" evidence="7">
    <location>
        <begin position="12"/>
        <end position="32"/>
    </location>
</feature>
<dbReference type="InterPro" id="IPR020846">
    <property type="entry name" value="MFS_dom"/>
</dbReference>
<dbReference type="InterPro" id="IPR011701">
    <property type="entry name" value="MFS"/>
</dbReference>
<proteinExistence type="predicted"/>
<evidence type="ECO:0000256" key="5">
    <source>
        <dbReference type="ARBA" id="ARBA00023136"/>
    </source>
</evidence>
<keyword evidence="3 7" id="KW-0812">Transmembrane</keyword>
<name>A0ABW7GD69_9BURK</name>
<dbReference type="Gene3D" id="1.20.1250.20">
    <property type="entry name" value="MFS general substrate transporter like domains"/>
    <property type="match status" value="1"/>
</dbReference>
<feature type="transmembrane region" description="Helical" evidence="7">
    <location>
        <begin position="107"/>
        <end position="128"/>
    </location>
</feature>
<keyword evidence="10" id="KW-1185">Reference proteome</keyword>
<dbReference type="Pfam" id="PF07690">
    <property type="entry name" value="MFS_1"/>
    <property type="match status" value="1"/>
</dbReference>